<dbReference type="Pfam" id="PF25276">
    <property type="entry name" value="DUF7870"/>
    <property type="match status" value="1"/>
</dbReference>
<dbReference type="InterPro" id="IPR057192">
    <property type="entry name" value="DUF7870"/>
</dbReference>
<evidence type="ECO:0000313" key="2">
    <source>
        <dbReference type="EMBL" id="KAG6493683.1"/>
    </source>
</evidence>
<accession>A0A8J5KWV7</accession>
<dbReference type="Proteomes" id="UP000734854">
    <property type="component" value="Unassembled WGS sequence"/>
</dbReference>
<proteinExistence type="predicted"/>
<dbReference type="PANTHER" id="PTHR33597:SF11">
    <property type="entry name" value="OS07G0620600 PROTEIN"/>
    <property type="match status" value="1"/>
</dbReference>
<organism evidence="2 3">
    <name type="scientific">Zingiber officinale</name>
    <name type="common">Ginger</name>
    <name type="synonym">Amomum zingiber</name>
    <dbReference type="NCBI Taxonomy" id="94328"/>
    <lineage>
        <taxon>Eukaryota</taxon>
        <taxon>Viridiplantae</taxon>
        <taxon>Streptophyta</taxon>
        <taxon>Embryophyta</taxon>
        <taxon>Tracheophyta</taxon>
        <taxon>Spermatophyta</taxon>
        <taxon>Magnoliopsida</taxon>
        <taxon>Liliopsida</taxon>
        <taxon>Zingiberales</taxon>
        <taxon>Zingiberaceae</taxon>
        <taxon>Zingiber</taxon>
    </lineage>
</organism>
<keyword evidence="3" id="KW-1185">Reference proteome</keyword>
<dbReference type="AlphaFoldDB" id="A0A8J5KWV7"/>
<dbReference type="EMBL" id="JACMSC010000013">
    <property type="protein sequence ID" value="KAG6493683.1"/>
    <property type="molecule type" value="Genomic_DNA"/>
</dbReference>
<evidence type="ECO:0000259" key="1">
    <source>
        <dbReference type="Pfam" id="PF25276"/>
    </source>
</evidence>
<feature type="domain" description="DUF7870" evidence="1">
    <location>
        <begin position="157"/>
        <end position="334"/>
    </location>
</feature>
<gene>
    <name evidence="2" type="ORF">ZIOFF_048677</name>
</gene>
<dbReference type="PANTHER" id="PTHR33597">
    <property type="entry name" value="OS02G0760400 PROTEIN"/>
    <property type="match status" value="1"/>
</dbReference>
<reference evidence="2 3" key="1">
    <citation type="submission" date="2020-08" db="EMBL/GenBank/DDBJ databases">
        <title>Plant Genome Project.</title>
        <authorList>
            <person name="Zhang R.-G."/>
        </authorList>
    </citation>
    <scope>NUCLEOTIDE SEQUENCE [LARGE SCALE GENOMIC DNA]</scope>
    <source>
        <tissue evidence="2">Rhizome</tissue>
    </source>
</reference>
<protein>
    <recommendedName>
        <fullName evidence="1">DUF7870 domain-containing protein</fullName>
    </recommendedName>
</protein>
<name>A0A8J5KWV7_ZINOF</name>
<comment type="caution">
    <text evidence="2">The sequence shown here is derived from an EMBL/GenBank/DDBJ whole genome shotgun (WGS) entry which is preliminary data.</text>
</comment>
<evidence type="ECO:0000313" key="3">
    <source>
        <dbReference type="Proteomes" id="UP000734854"/>
    </source>
</evidence>
<sequence>MSAIKKVSGVRRIGGAVHLGSDYLVIPLPTPHLVRLVARSVLLIAAVFSFTWIRTAFLRYGDEDRTFDAGASFPPNFIDLLGRRGLLRSEDNDFFLRDAIAKAATSALVFPAAAEDFERADLATSASMVATQKNSDVNLGRRLRRLLAVPVAKKEALSKLEEVLLEPPGPGRRGWKRKARYLPDLTGDSLDEYPRRVFVEVVPTGGAGSGAAWFERNYPMKGRAFEVIRVEVDEEEEVPAEMESEGGRPSLAEWLEGNVKEEEYVVVKAEAASVEEVVAEGVIGLVDELFLECDHQMGEGEENEWRKGRRRAYWECLALYGKLRDAGVAVHQWWSF</sequence>